<keyword evidence="2" id="KW-1003">Cell membrane</keyword>
<reference evidence="9 10" key="1">
    <citation type="journal article" date="2011" name="Stand. Genomic Sci.">
        <title>Complete genome sequence of the thermophilic sulfur-reducer Hippea maritima type strain (MH(2)).</title>
        <authorList>
            <person name="Huntemann M."/>
            <person name="Lu M."/>
            <person name="Nolan M."/>
            <person name="Lapidus A."/>
            <person name="Lucas S."/>
            <person name="Hammon N."/>
            <person name="Deshpande S."/>
            <person name="Cheng J.F."/>
            <person name="Tapia R."/>
            <person name="Han C."/>
            <person name="Goodwin L."/>
            <person name="Pitluck S."/>
            <person name="Liolios K."/>
            <person name="Pagani I."/>
            <person name="Ivanova N."/>
            <person name="Ovchinikova G."/>
            <person name="Pati A."/>
            <person name="Chen A."/>
            <person name="Palaniappan K."/>
            <person name="Land M."/>
            <person name="Hauser L."/>
            <person name="Jeffries C.D."/>
            <person name="Detter J.C."/>
            <person name="Brambilla E.M."/>
            <person name="Rohde M."/>
            <person name="Spring S."/>
            <person name="Goker M."/>
            <person name="Woyke T."/>
            <person name="Bristow J."/>
            <person name="Eisen J.A."/>
            <person name="Markowitz V."/>
            <person name="Hugenholtz P."/>
            <person name="Kyrpides N.C."/>
            <person name="Klenk H.P."/>
            <person name="Mavromatis K."/>
        </authorList>
    </citation>
    <scope>NUCLEOTIDE SEQUENCE [LARGE SCALE GENOMIC DNA]</scope>
    <source>
        <strain evidence="10">ATCC 700847 / DSM 10411 / MH2</strain>
    </source>
</reference>
<reference evidence="10" key="2">
    <citation type="submission" date="2011-03" db="EMBL/GenBank/DDBJ databases">
        <title>The complete genome of Hippea maritima DSM 10411.</title>
        <authorList>
            <consortium name="US DOE Joint Genome Institute (JGI-PGF)"/>
            <person name="Lucas S."/>
            <person name="Copeland A."/>
            <person name="Lapidus A."/>
            <person name="Bruce D."/>
            <person name="Goodwin L."/>
            <person name="Pitluck S."/>
            <person name="Peters L."/>
            <person name="Kyrpides N."/>
            <person name="Mavromatis K."/>
            <person name="Pagani I."/>
            <person name="Ivanova N."/>
            <person name="Mikhailova N."/>
            <person name="Lu M."/>
            <person name="Detter J.C."/>
            <person name="Tapia R."/>
            <person name="Han C."/>
            <person name="Land M."/>
            <person name="Hauser L."/>
            <person name="Markowitz V."/>
            <person name="Cheng J.-F."/>
            <person name="Hugenholtz P."/>
            <person name="Woyke T."/>
            <person name="Wu D."/>
            <person name="Spring S."/>
            <person name="Schroeder M."/>
            <person name="Brambilla E."/>
            <person name="Klenk H.-P."/>
            <person name="Eisen J.A."/>
        </authorList>
    </citation>
    <scope>NUCLEOTIDE SEQUENCE [LARGE SCALE GENOMIC DNA]</scope>
    <source>
        <strain evidence="10">ATCC 700847 / DSM 10411 / MH2</strain>
    </source>
</reference>
<dbReference type="InterPro" id="IPR010656">
    <property type="entry name" value="DctM"/>
</dbReference>
<protein>
    <submittedName>
        <fullName evidence="9">TRAP dicarboxylate transporter, DctM subunit</fullName>
    </submittedName>
</protein>
<name>F2LWV4_HIPMA</name>
<dbReference type="GO" id="GO:0022857">
    <property type="term" value="F:transmembrane transporter activity"/>
    <property type="evidence" value="ECO:0007669"/>
    <property type="project" value="TreeGrafter"/>
</dbReference>
<keyword evidence="5 7" id="KW-1133">Transmembrane helix</keyword>
<dbReference type="NCBIfam" id="TIGR00786">
    <property type="entry name" value="dctM"/>
    <property type="match status" value="1"/>
</dbReference>
<dbReference type="EMBL" id="CP002606">
    <property type="protein sequence ID" value="AEA33082.1"/>
    <property type="molecule type" value="Genomic_DNA"/>
</dbReference>
<dbReference type="InParanoid" id="F2LWV4"/>
<sequence length="424" mass="45230">MTILMVAALLFLFIAIDIPIAVALGVTATFGIYFIAGLPLIAIAQKLFTALDKFALMAIPFFVLAGAFLSEGGTAKRIIKFAHTMVGHLPGGLTMTSILACAIFAAVSGSGPATVAAIGSIMIPAIREAGYSDTFAIGSITTAGSLGILIPPSIVLIVYGVTVDQSIGDLFLAGVVPGIVITMMLMILTYVMARRAGFKRSKPAPVKEKLKAFASSFWALMLIVIIIGGIYSGIFTPTEAAAVSAVYAFFVAKFIYRDLTWKEVPQVILKASATSAMILFIIANAMLFAYFLTIEQIPQQLSEMIIQAHVSKIMFLAGVNVLLIIFGAFMEPSSIVMVTAPLFFPVAMHLGINPIQLGIIYTINMGLGEITPPVGLNLFVAMGITGKSIEYITKTSIPWFITYLAGLLLATYIPQLSLVIFKIF</sequence>
<dbReference type="GO" id="GO:0005886">
    <property type="term" value="C:plasma membrane"/>
    <property type="evidence" value="ECO:0007669"/>
    <property type="project" value="UniProtKB-SubCell"/>
</dbReference>
<dbReference type="PANTHER" id="PTHR33362:SF5">
    <property type="entry name" value="C4-DICARBOXYLATE TRAP TRANSPORTER LARGE PERMEASE PROTEIN DCTM"/>
    <property type="match status" value="1"/>
</dbReference>
<evidence type="ECO:0000256" key="5">
    <source>
        <dbReference type="ARBA" id="ARBA00022989"/>
    </source>
</evidence>
<keyword evidence="6 7" id="KW-0472">Membrane</keyword>
<dbReference type="AlphaFoldDB" id="F2LWV4"/>
<dbReference type="OrthoDB" id="5386213at2"/>
<keyword evidence="4 7" id="KW-0812">Transmembrane</keyword>
<feature type="transmembrane region" description="Helical" evidence="7">
    <location>
        <begin position="95"/>
        <end position="123"/>
    </location>
</feature>
<keyword evidence="10" id="KW-1185">Reference proteome</keyword>
<feature type="transmembrane region" description="Helical" evidence="7">
    <location>
        <begin position="268"/>
        <end position="293"/>
    </location>
</feature>
<dbReference type="Proteomes" id="UP000008139">
    <property type="component" value="Chromosome"/>
</dbReference>
<dbReference type="KEGG" id="hmr:Hipma_0102"/>
<feature type="transmembrane region" description="Helical" evidence="7">
    <location>
        <begin position="400"/>
        <end position="421"/>
    </location>
</feature>
<feature type="transmembrane region" description="Helical" evidence="7">
    <location>
        <begin position="313"/>
        <end position="330"/>
    </location>
</feature>
<dbReference type="PIRSF" id="PIRSF006066">
    <property type="entry name" value="HI0050"/>
    <property type="match status" value="1"/>
</dbReference>
<keyword evidence="3" id="KW-0997">Cell inner membrane</keyword>
<dbReference type="Pfam" id="PF06808">
    <property type="entry name" value="DctM"/>
    <property type="match status" value="1"/>
</dbReference>
<feature type="domain" description="TRAP C4-dicarboxylate transport system permease DctM subunit" evidence="8">
    <location>
        <begin position="9"/>
        <end position="416"/>
    </location>
</feature>
<evidence type="ECO:0000313" key="10">
    <source>
        <dbReference type="Proteomes" id="UP000008139"/>
    </source>
</evidence>
<gene>
    <name evidence="9" type="ordered locus">Hipma_0102</name>
</gene>
<comment type="subcellular location">
    <subcellularLocation>
        <location evidence="1">Cell inner membrane</location>
        <topology evidence="1">Multi-pass membrane protein</topology>
    </subcellularLocation>
</comment>
<dbReference type="RefSeq" id="WP_013681127.1">
    <property type="nucleotide sequence ID" value="NC_015318.1"/>
</dbReference>
<evidence type="ECO:0000256" key="4">
    <source>
        <dbReference type="ARBA" id="ARBA00022692"/>
    </source>
</evidence>
<dbReference type="PANTHER" id="PTHR33362">
    <property type="entry name" value="SIALIC ACID TRAP TRANSPORTER PERMEASE PROTEIN SIAT-RELATED"/>
    <property type="match status" value="1"/>
</dbReference>
<proteinExistence type="predicted"/>
<evidence type="ECO:0000256" key="7">
    <source>
        <dbReference type="SAM" id="Phobius"/>
    </source>
</evidence>
<feature type="transmembrane region" description="Helical" evidence="7">
    <location>
        <begin position="56"/>
        <end position="75"/>
    </location>
</feature>
<evidence type="ECO:0000256" key="6">
    <source>
        <dbReference type="ARBA" id="ARBA00023136"/>
    </source>
</evidence>
<dbReference type="InterPro" id="IPR004681">
    <property type="entry name" value="TRAP_DctM"/>
</dbReference>
<evidence type="ECO:0000256" key="3">
    <source>
        <dbReference type="ARBA" id="ARBA00022519"/>
    </source>
</evidence>
<feature type="transmembrane region" description="Helical" evidence="7">
    <location>
        <begin position="240"/>
        <end position="256"/>
    </location>
</feature>
<organism evidence="9 10">
    <name type="scientific">Hippea maritima (strain ATCC 700847 / DSM 10411 / MH2)</name>
    <dbReference type="NCBI Taxonomy" id="760142"/>
    <lineage>
        <taxon>Bacteria</taxon>
        <taxon>Pseudomonadati</taxon>
        <taxon>Campylobacterota</taxon>
        <taxon>Desulfurellia</taxon>
        <taxon>Desulfurellales</taxon>
        <taxon>Hippeaceae</taxon>
        <taxon>Hippea</taxon>
    </lineage>
</organism>
<accession>F2LWV4</accession>
<feature type="transmembrane region" description="Helical" evidence="7">
    <location>
        <begin position="171"/>
        <end position="191"/>
    </location>
</feature>
<evidence type="ECO:0000313" key="9">
    <source>
        <dbReference type="EMBL" id="AEA33082.1"/>
    </source>
</evidence>
<feature type="transmembrane region" description="Helical" evidence="7">
    <location>
        <begin position="212"/>
        <end position="234"/>
    </location>
</feature>
<dbReference type="HOGENOM" id="CLU_019824_4_1_7"/>
<dbReference type="STRING" id="760142.Hipma_0102"/>
<evidence type="ECO:0000256" key="2">
    <source>
        <dbReference type="ARBA" id="ARBA00022475"/>
    </source>
</evidence>
<dbReference type="eggNOG" id="COG1593">
    <property type="taxonomic scope" value="Bacteria"/>
</dbReference>
<evidence type="ECO:0000256" key="1">
    <source>
        <dbReference type="ARBA" id="ARBA00004429"/>
    </source>
</evidence>
<feature type="transmembrane region" description="Helical" evidence="7">
    <location>
        <begin position="135"/>
        <end position="159"/>
    </location>
</feature>
<evidence type="ECO:0000259" key="8">
    <source>
        <dbReference type="Pfam" id="PF06808"/>
    </source>
</evidence>